<dbReference type="Proteomes" id="UP001138921">
    <property type="component" value="Unassembled WGS sequence"/>
</dbReference>
<dbReference type="InterPro" id="IPR006680">
    <property type="entry name" value="Amidohydro-rel"/>
</dbReference>
<evidence type="ECO:0000256" key="2">
    <source>
        <dbReference type="ARBA" id="ARBA00022801"/>
    </source>
</evidence>
<dbReference type="AlphaFoldDB" id="A0A9X1A911"/>
<gene>
    <name evidence="4" type="ORF">J1C56_07895</name>
</gene>
<dbReference type="SUPFAM" id="SSF51338">
    <property type="entry name" value="Composite domain of metallo-dependent hydrolases"/>
    <property type="match status" value="1"/>
</dbReference>
<dbReference type="PANTHER" id="PTHR43794:SF11">
    <property type="entry name" value="AMIDOHYDROLASE-RELATED DOMAIN-CONTAINING PROTEIN"/>
    <property type="match status" value="1"/>
</dbReference>
<dbReference type="PANTHER" id="PTHR43794">
    <property type="entry name" value="AMINOHYDROLASE SSNA-RELATED"/>
    <property type="match status" value="1"/>
</dbReference>
<evidence type="ECO:0000256" key="1">
    <source>
        <dbReference type="ARBA" id="ARBA00006745"/>
    </source>
</evidence>
<dbReference type="SUPFAM" id="SSF51556">
    <property type="entry name" value="Metallo-dependent hydrolases"/>
    <property type="match status" value="1"/>
</dbReference>
<dbReference type="Gene3D" id="2.30.40.10">
    <property type="entry name" value="Urease, subunit C, domain 1"/>
    <property type="match status" value="1"/>
</dbReference>
<evidence type="ECO:0000313" key="5">
    <source>
        <dbReference type="Proteomes" id="UP001138921"/>
    </source>
</evidence>
<dbReference type="GO" id="GO:0016810">
    <property type="term" value="F:hydrolase activity, acting on carbon-nitrogen (but not peptide) bonds"/>
    <property type="evidence" value="ECO:0007669"/>
    <property type="project" value="InterPro"/>
</dbReference>
<feature type="domain" description="Amidohydrolase-related" evidence="3">
    <location>
        <begin position="264"/>
        <end position="429"/>
    </location>
</feature>
<keyword evidence="5" id="KW-1185">Reference proteome</keyword>
<dbReference type="RefSeq" id="WP_214387659.1">
    <property type="nucleotide sequence ID" value="NZ_JAFLWW010000002.1"/>
</dbReference>
<protein>
    <submittedName>
        <fullName evidence="4">Amidohydrolase family protein</fullName>
    </submittedName>
</protein>
<dbReference type="InterPro" id="IPR011059">
    <property type="entry name" value="Metal-dep_hydrolase_composite"/>
</dbReference>
<sequence>MTPPDILVRNVTAVTVDAERRVIERAWIAVTGDRISAIGSEGDAEPADAREIIDCNGMVAMPGLIDSHSHAGHGLVRNAGAGLDTWFDACEEIYARGSTPAFWRAEARMTQLERLRGGITTGMTLLGGGADIYRTDDPAFGDAHSGATAEAGLRTFMTVGPGRPPFPRSYRHFSETGQSNDVTVTFERQLEVSEILIDRWNDVLGRGTGVCLVMPVYYAAQVADPDARRQVVEMGEAVMDLRRRKDVLFTQDGHRDGSIALARDLGVLGEFALLGHSVDLTEDDFAALKETGASIIHNPSAIMSVYGRCPVPELIEAGINVCLGSDAAAPDRGYDMFRHMAQCMHYHRRHFRDPAYLPPGKTLEMATIDAARAMGLERELGSLEVGKKADIVLVDMRKPHLYPPVMPVTRIAHFANAADVDTVIVNGKVLMRGRKTDHLDADNILADAAEQAALAFERVGLTHLLEEPQDFWRNARQPLPAS</sequence>
<comment type="caution">
    <text evidence="4">The sequence shown here is derived from an EMBL/GenBank/DDBJ whole genome shotgun (WGS) entry which is preliminary data.</text>
</comment>
<comment type="similarity">
    <text evidence="1">Belongs to the metallo-dependent hydrolases superfamily. ATZ/TRZ family.</text>
</comment>
<organism evidence="4 5">
    <name type="scientific">Aminobacter anthyllidis</name>
    <dbReference type="NCBI Taxonomy" id="1035067"/>
    <lineage>
        <taxon>Bacteria</taxon>
        <taxon>Pseudomonadati</taxon>
        <taxon>Pseudomonadota</taxon>
        <taxon>Alphaproteobacteria</taxon>
        <taxon>Hyphomicrobiales</taxon>
        <taxon>Phyllobacteriaceae</taxon>
        <taxon>Aminobacter</taxon>
    </lineage>
</organism>
<proteinExistence type="inferred from homology"/>
<dbReference type="Gene3D" id="3.20.20.140">
    <property type="entry name" value="Metal-dependent hydrolases"/>
    <property type="match status" value="1"/>
</dbReference>
<dbReference type="InterPro" id="IPR050287">
    <property type="entry name" value="MTA/SAH_deaminase"/>
</dbReference>
<name>A0A9X1A911_9HYPH</name>
<evidence type="ECO:0000259" key="3">
    <source>
        <dbReference type="Pfam" id="PF01979"/>
    </source>
</evidence>
<keyword evidence="2" id="KW-0378">Hydrolase</keyword>
<dbReference type="Pfam" id="PF01979">
    <property type="entry name" value="Amidohydro_1"/>
    <property type="match status" value="1"/>
</dbReference>
<evidence type="ECO:0000313" key="4">
    <source>
        <dbReference type="EMBL" id="MBT1155514.1"/>
    </source>
</evidence>
<reference evidence="4" key="2">
    <citation type="submission" date="2021-03" db="EMBL/GenBank/DDBJ databases">
        <authorList>
            <person name="Artuso I."/>
            <person name="Turrini P."/>
            <person name="Pirolo M."/>
            <person name="Lugli G.A."/>
            <person name="Ventura M."/>
            <person name="Visca P."/>
        </authorList>
    </citation>
    <scope>NUCLEOTIDE SEQUENCE</scope>
    <source>
        <strain evidence="4">LMG 26462</strain>
    </source>
</reference>
<dbReference type="EMBL" id="JAFLWW010000002">
    <property type="protein sequence ID" value="MBT1155514.1"/>
    <property type="molecule type" value="Genomic_DNA"/>
</dbReference>
<accession>A0A9X1A911</accession>
<dbReference type="InterPro" id="IPR032466">
    <property type="entry name" value="Metal_Hydrolase"/>
</dbReference>
<reference evidence="4" key="1">
    <citation type="journal article" date="2021" name="Microorganisms">
        <title>Phylogenomic Reconstruction and Metabolic Potential of the Genus Aminobacter.</title>
        <authorList>
            <person name="Artuso I."/>
            <person name="Turrini P."/>
            <person name="Pirolo M."/>
            <person name="Lugli G.A."/>
            <person name="Ventura M."/>
            <person name="Visca P."/>
        </authorList>
    </citation>
    <scope>NUCLEOTIDE SEQUENCE</scope>
    <source>
        <strain evidence="4">LMG 26462</strain>
    </source>
</reference>